<dbReference type="Pfam" id="PF20254">
    <property type="entry name" value="DMFA2_C"/>
    <property type="match status" value="1"/>
</dbReference>
<evidence type="ECO:0000313" key="3">
    <source>
        <dbReference type="Proteomes" id="UP000672602"/>
    </source>
</evidence>
<keyword evidence="3" id="KW-1185">Reference proteome</keyword>
<dbReference type="InterPro" id="IPR046540">
    <property type="entry name" value="DMFA2_C"/>
</dbReference>
<feature type="domain" description="N,N-dimethylformamidase beta subunit-like C-terminal" evidence="1">
    <location>
        <begin position="275"/>
        <end position="705"/>
    </location>
</feature>
<dbReference type="Proteomes" id="UP000672602">
    <property type="component" value="Unassembled WGS sequence"/>
</dbReference>
<protein>
    <submittedName>
        <fullName evidence="2">N,N-dimethylformamidase large subunit</fullName>
    </submittedName>
</protein>
<evidence type="ECO:0000313" key="2">
    <source>
        <dbReference type="EMBL" id="MBP5857480.1"/>
    </source>
</evidence>
<dbReference type="RefSeq" id="WP_210682062.1">
    <property type="nucleotide sequence ID" value="NZ_JAGMWN010000004.1"/>
</dbReference>
<dbReference type="AlphaFoldDB" id="A0A8J7RZJ9"/>
<dbReference type="EMBL" id="JAGMWN010000004">
    <property type="protein sequence ID" value="MBP5857480.1"/>
    <property type="molecule type" value="Genomic_DNA"/>
</dbReference>
<dbReference type="InterPro" id="IPR029062">
    <property type="entry name" value="Class_I_gatase-like"/>
</dbReference>
<sequence length="735" mass="78669">MIPIIGYADELGARPGEVLGFKVSSTAAEPYEVQLVRIICADPNPDGPGIRHEEVAASCNGRYPSRFQSFVPGSHAEAPLPAGTRLERLTLEATVMPGLVDRDRQTIIAIGDPATGFSLDLSVDRAGPALSVATAGGDGGLTLGMPLRPMRWYRIAGFVDFVSGRAELVAECLGRDTGGGGAAGAVPGGAVPCLSDGARARIAAGNVGGPPARHFNGRIEAPSLTLGGEGAGAVGAERVGECLAAWDFSRGIDTDRIRDTGPHGLHGRLVNMPTRGVRGSRWTGREMAWPHAPEDYAAIHFHEDDCHDCGWADDFTFAIPEDFRSGVYAMRLRCAGAEDFIPFFVAAPKGRPRSDLCVVIPTFTYVMYGNNGRYDYGPAIEKRMADWGAYPYNPDRYRQFGQSSYNLHPDGTGISLCSWRRPLLNLRSGYLTLLAPNCGSGLRHYQADSHLWAWLEAKGLDFDVVTDHQLHADGAAALRPYRAVLTCTHPEYHTEGSLDAFQGYVESGGRLCYLGGNGFYWRIAVSDTIPGIAEVRRAEGGIRTWAAEPGEYYQALDGGYGGLWRRNGRPPQALAGVGFSAQGTFLGSYYRRLAESYRPDLSWIFDGIDGDILGDAGLSGSGAAGYELDRLDPHLGSPDNAVVLARSEAHAPTYVVAPEEILTHVSTTTGEPPDRLIHADMVYFDTPSGGAVFSVGSITFCGSLPVDDFGNPVSRLLENVVTGFLAGKGGEPPRS</sequence>
<dbReference type="SUPFAM" id="SSF52317">
    <property type="entry name" value="Class I glutamine amidotransferase-like"/>
    <property type="match status" value="1"/>
</dbReference>
<comment type="caution">
    <text evidence="2">The sequence shown here is derived from an EMBL/GenBank/DDBJ whole genome shotgun (WGS) entry which is preliminary data.</text>
</comment>
<proteinExistence type="predicted"/>
<name>A0A8J7RZJ9_9PROT</name>
<organism evidence="2 3">
    <name type="scientific">Marivibrio halodurans</name>
    <dbReference type="NCBI Taxonomy" id="2039722"/>
    <lineage>
        <taxon>Bacteria</taxon>
        <taxon>Pseudomonadati</taxon>
        <taxon>Pseudomonadota</taxon>
        <taxon>Alphaproteobacteria</taxon>
        <taxon>Rhodospirillales</taxon>
        <taxon>Rhodospirillaceae</taxon>
        <taxon>Marivibrio</taxon>
    </lineage>
</organism>
<accession>A0A8J7RZJ9</accession>
<reference evidence="2" key="1">
    <citation type="submission" date="2021-04" db="EMBL/GenBank/DDBJ databases">
        <authorList>
            <person name="Zhang D.-C."/>
        </authorList>
    </citation>
    <scope>NUCLEOTIDE SEQUENCE</scope>
    <source>
        <strain evidence="2">CGMCC 1.15697</strain>
    </source>
</reference>
<evidence type="ECO:0000259" key="1">
    <source>
        <dbReference type="Pfam" id="PF20254"/>
    </source>
</evidence>
<gene>
    <name evidence="2" type="ORF">KAJ83_10710</name>
</gene>